<keyword evidence="1" id="KW-1133">Transmembrane helix</keyword>
<feature type="transmembrane region" description="Helical" evidence="1">
    <location>
        <begin position="7"/>
        <end position="28"/>
    </location>
</feature>
<feature type="transmembrane region" description="Helical" evidence="1">
    <location>
        <begin position="209"/>
        <end position="230"/>
    </location>
</feature>
<dbReference type="EMBL" id="PYUC01000015">
    <property type="protein sequence ID" value="PTB17869.1"/>
    <property type="molecule type" value="Genomic_DNA"/>
</dbReference>
<keyword evidence="1" id="KW-0812">Transmembrane</keyword>
<evidence type="ECO:0000313" key="2">
    <source>
        <dbReference type="EMBL" id="PTB17869.1"/>
    </source>
</evidence>
<keyword evidence="1" id="KW-0472">Membrane</keyword>
<proteinExistence type="predicted"/>
<dbReference type="AlphaFoldDB" id="A0A2T3XMX8"/>
<evidence type="ECO:0000313" key="3">
    <source>
        <dbReference type="Proteomes" id="UP000240638"/>
    </source>
</evidence>
<dbReference type="Proteomes" id="UP000240638">
    <property type="component" value="Unassembled WGS sequence"/>
</dbReference>
<evidence type="ECO:0000256" key="1">
    <source>
        <dbReference type="SAM" id="Phobius"/>
    </source>
</evidence>
<sequence length="370" mass="41562">MATAGEVAAWVQGVGSLLAVIAAVGVYAKQYQDKKADDLEQTCAFVQAIKHEISTVWNRHIGRIGTALTHVPDGKHLDGLVPITPNSLVTYSNASARVGHINDEALRTTIVSVYAMLRDYFSDLDLNNRLLANIEHFRNTYPGEDINQEMDRKRYAMVILARSMKKCHAQLQRDIPELMANIDAWLQRKQRPATTGGIMRFDLETFKTWAELALTCASFIALPVGGWWVYHNFSVEDTHEINPNISVTAEFKPYDDERRLLIVHVRPKNVGKVPIELDGGKNGDIEVQVKVIPSKMADGPINLDKLPVQYRVSNFVSRYQGGYIMEPGIDYEEVLTFVVPKDTTYLVNAEMAHFEVPDDEVDGSYVIKVD</sequence>
<name>A0A2T3XMX8_9BURK</name>
<comment type="caution">
    <text evidence="2">The sequence shown here is derived from an EMBL/GenBank/DDBJ whole genome shotgun (WGS) entry which is preliminary data.</text>
</comment>
<protein>
    <submittedName>
        <fullName evidence="2">Uncharacterized protein</fullName>
    </submittedName>
</protein>
<reference evidence="2 3" key="1">
    <citation type="submission" date="2018-03" db="EMBL/GenBank/DDBJ databases">
        <title>Whole genome analyses suggest that Burkholderia sensu lato contains two further novel genera in the rhizoxinica-symbiotica group Mycetohabitans gen. nov., and Trinickia gen. nov.: implications for the evolution of diazotrophy and nodulation in the Burkholderiaceae.</title>
        <authorList>
            <person name="Estrada De Los Santos P."/>
            <person name="Palmer M."/>
            <person name="Chavez-Ramirez B."/>
            <person name="Steenkamp E.T."/>
            <person name="Hirsch A.M."/>
            <person name="Manyaka P."/>
            <person name="Maluk M."/>
            <person name="Lafos M."/>
            <person name="Crook M."/>
            <person name="Gross E."/>
            <person name="Simon M.F."/>
            <person name="Bueno Dos Reis Junior F."/>
            <person name="Poole P.S."/>
            <person name="Venter S.N."/>
            <person name="James E.K."/>
        </authorList>
    </citation>
    <scope>NUCLEOTIDE SEQUENCE [LARGE SCALE GENOMIC DNA]</scope>
    <source>
        <strain evidence="2 3">JPY-366</strain>
    </source>
</reference>
<accession>A0A2T3XMX8</accession>
<gene>
    <name evidence="2" type="ORF">C9I57_25420</name>
</gene>
<organism evidence="2 3">
    <name type="scientific">Trinickia symbiotica</name>
    <dbReference type="NCBI Taxonomy" id="863227"/>
    <lineage>
        <taxon>Bacteria</taxon>
        <taxon>Pseudomonadati</taxon>
        <taxon>Pseudomonadota</taxon>
        <taxon>Betaproteobacteria</taxon>
        <taxon>Burkholderiales</taxon>
        <taxon>Burkholderiaceae</taxon>
        <taxon>Trinickia</taxon>
    </lineage>
</organism>